<name>A0A8S1X5K7_9CILI</name>
<protein>
    <recommendedName>
        <fullName evidence="13">Protein kinase domain-containing protein</fullName>
    </recommendedName>
</protein>
<dbReference type="GO" id="GO:0035556">
    <property type="term" value="P:intracellular signal transduction"/>
    <property type="evidence" value="ECO:0007669"/>
    <property type="project" value="TreeGrafter"/>
</dbReference>
<dbReference type="Pfam" id="PF00069">
    <property type="entry name" value="Pkinase"/>
    <property type="match status" value="1"/>
</dbReference>
<feature type="binding site" evidence="6">
    <location>
        <position position="39"/>
    </location>
    <ligand>
        <name>ATP</name>
        <dbReference type="ChEBI" id="CHEBI:30616"/>
    </ligand>
</feature>
<comment type="similarity">
    <text evidence="7">Belongs to the protein kinase superfamily.</text>
</comment>
<evidence type="ECO:0000256" key="5">
    <source>
        <dbReference type="ARBA" id="ARBA00022840"/>
    </source>
</evidence>
<dbReference type="OrthoDB" id="193931at2759"/>
<feature type="compositionally biased region" description="Polar residues" evidence="8">
    <location>
        <begin position="394"/>
        <end position="408"/>
    </location>
</feature>
<keyword evidence="1 7" id="KW-0723">Serine/threonine-protein kinase</keyword>
<evidence type="ECO:0008006" key="13">
    <source>
        <dbReference type="Google" id="ProtNLM"/>
    </source>
</evidence>
<dbReference type="EMBL" id="CAJJDO010000105">
    <property type="protein sequence ID" value="CAD8193736.1"/>
    <property type="molecule type" value="Genomic_DNA"/>
</dbReference>
<evidence type="ECO:0000256" key="7">
    <source>
        <dbReference type="RuleBase" id="RU000304"/>
    </source>
</evidence>
<evidence type="ECO:0000256" key="2">
    <source>
        <dbReference type="ARBA" id="ARBA00022679"/>
    </source>
</evidence>
<gene>
    <name evidence="11" type="ORF">PPENT_87.1.T1050017</name>
</gene>
<sequence length="493" mass="56305">MNKQQSIGQYIFGKTLGEGTFGKVKLATHQTTQEKVAIKILEKSKIIDASDIERVTREIQILKQIRHPNLVQLYEVLCNYTKIIETQKQLFLVMEYINGGELFDHIVQNQRLRDAEAAKLFAQLIQGIEYMHKLKIVHRDLKPENLMLENKLRVKIIDFGLSNLYTNDELLKTACGSPCYAAPEMIAGKKYNGLTSDIWSAGVILFAMLAGHLPFEEANTNLLYKKILAGEYKCPNTVSLPAKNLIAGILQTDPLKRYTITDIRRHPWMTNNYKAPLQIGVIVGLHKIPLDFDILKQLVKMGYAQDYIEKCVEGNRHNQVTTIYYLLLKKHIMNGGKSFADIGSDIFTPIPLPPKHASTSDYGTKQINKPLPVIRPKLQDESPINLRSRYNNNSLHSQQTTTLNQSPKIHSVDSKRPQLDNFKLDLNQTVRDPNYGKIITPSVRPRGISDYQCRFGTNGHESTRQKSVDYGQNNQINIPYYNDTRMKTFYKVK</sequence>
<dbReference type="InterPro" id="IPR008271">
    <property type="entry name" value="Ser/Thr_kinase_AS"/>
</dbReference>
<dbReference type="CDD" id="cd14335">
    <property type="entry name" value="UBA_SnRK1_plant"/>
    <property type="match status" value="1"/>
</dbReference>
<evidence type="ECO:0000259" key="10">
    <source>
        <dbReference type="PROSITE" id="PS50030"/>
    </source>
</evidence>
<dbReference type="PANTHER" id="PTHR24346">
    <property type="entry name" value="MAP/MICROTUBULE AFFINITY-REGULATING KINASE"/>
    <property type="match status" value="1"/>
</dbReference>
<dbReference type="PROSITE" id="PS50030">
    <property type="entry name" value="UBA"/>
    <property type="match status" value="1"/>
</dbReference>
<dbReference type="FunFam" id="3.30.200.20:FF:000003">
    <property type="entry name" value="Non-specific serine/threonine protein kinase"/>
    <property type="match status" value="1"/>
</dbReference>
<accession>A0A8S1X5K7</accession>
<dbReference type="PANTHER" id="PTHR24346:SF82">
    <property type="entry name" value="KP78A-RELATED"/>
    <property type="match status" value="1"/>
</dbReference>
<dbReference type="Proteomes" id="UP000689195">
    <property type="component" value="Unassembled WGS sequence"/>
</dbReference>
<evidence type="ECO:0000313" key="12">
    <source>
        <dbReference type="Proteomes" id="UP000689195"/>
    </source>
</evidence>
<dbReference type="GO" id="GO:0005524">
    <property type="term" value="F:ATP binding"/>
    <property type="evidence" value="ECO:0007669"/>
    <property type="project" value="UniProtKB-UniRule"/>
</dbReference>
<keyword evidence="4" id="KW-0418">Kinase</keyword>
<dbReference type="CDD" id="cd14003">
    <property type="entry name" value="STKc_AMPK-like"/>
    <property type="match status" value="1"/>
</dbReference>
<proteinExistence type="inferred from homology"/>
<dbReference type="InterPro" id="IPR000719">
    <property type="entry name" value="Prot_kinase_dom"/>
</dbReference>
<dbReference type="FunFam" id="1.10.510.10:FF:000740">
    <property type="entry name" value="SNF1-related protein kinase, putative"/>
    <property type="match status" value="1"/>
</dbReference>
<feature type="region of interest" description="Disordered" evidence="8">
    <location>
        <begin position="394"/>
        <end position="413"/>
    </location>
</feature>
<feature type="domain" description="Protein kinase" evidence="9">
    <location>
        <begin position="10"/>
        <end position="269"/>
    </location>
</feature>
<evidence type="ECO:0000259" key="9">
    <source>
        <dbReference type="PROSITE" id="PS50011"/>
    </source>
</evidence>
<dbReference type="GO" id="GO:0005737">
    <property type="term" value="C:cytoplasm"/>
    <property type="evidence" value="ECO:0007669"/>
    <property type="project" value="TreeGrafter"/>
</dbReference>
<feature type="domain" description="UBA" evidence="10">
    <location>
        <begin position="289"/>
        <end position="329"/>
    </location>
</feature>
<evidence type="ECO:0000313" key="11">
    <source>
        <dbReference type="EMBL" id="CAD8193736.1"/>
    </source>
</evidence>
<organism evidence="11 12">
    <name type="scientific">Paramecium pentaurelia</name>
    <dbReference type="NCBI Taxonomy" id="43138"/>
    <lineage>
        <taxon>Eukaryota</taxon>
        <taxon>Sar</taxon>
        <taxon>Alveolata</taxon>
        <taxon>Ciliophora</taxon>
        <taxon>Intramacronucleata</taxon>
        <taxon>Oligohymenophorea</taxon>
        <taxon>Peniculida</taxon>
        <taxon>Parameciidae</taxon>
        <taxon>Paramecium</taxon>
    </lineage>
</organism>
<comment type="caution">
    <text evidence="11">The sequence shown here is derived from an EMBL/GenBank/DDBJ whole genome shotgun (WGS) entry which is preliminary data.</text>
</comment>
<dbReference type="GO" id="GO:0004674">
    <property type="term" value="F:protein serine/threonine kinase activity"/>
    <property type="evidence" value="ECO:0007669"/>
    <property type="project" value="UniProtKB-KW"/>
</dbReference>
<keyword evidence="3 6" id="KW-0547">Nucleotide-binding</keyword>
<dbReference type="SMART" id="SM00220">
    <property type="entry name" value="S_TKc"/>
    <property type="match status" value="1"/>
</dbReference>
<keyword evidence="12" id="KW-1185">Reference proteome</keyword>
<dbReference type="InterPro" id="IPR015940">
    <property type="entry name" value="UBA"/>
</dbReference>
<dbReference type="PROSITE" id="PS00107">
    <property type="entry name" value="PROTEIN_KINASE_ATP"/>
    <property type="match status" value="1"/>
</dbReference>
<dbReference type="InterPro" id="IPR017441">
    <property type="entry name" value="Protein_kinase_ATP_BS"/>
</dbReference>
<keyword evidence="5 6" id="KW-0067">ATP-binding</keyword>
<evidence type="ECO:0000256" key="4">
    <source>
        <dbReference type="ARBA" id="ARBA00022777"/>
    </source>
</evidence>
<keyword evidence="2" id="KW-0808">Transferase</keyword>
<evidence type="ECO:0000256" key="1">
    <source>
        <dbReference type="ARBA" id="ARBA00022527"/>
    </source>
</evidence>
<reference evidence="11" key="1">
    <citation type="submission" date="2021-01" db="EMBL/GenBank/DDBJ databases">
        <authorList>
            <consortium name="Genoscope - CEA"/>
            <person name="William W."/>
        </authorList>
    </citation>
    <scope>NUCLEOTIDE SEQUENCE</scope>
</reference>
<dbReference type="PROSITE" id="PS50011">
    <property type="entry name" value="PROTEIN_KINASE_DOM"/>
    <property type="match status" value="1"/>
</dbReference>
<evidence type="ECO:0000256" key="8">
    <source>
        <dbReference type="SAM" id="MobiDB-lite"/>
    </source>
</evidence>
<evidence type="ECO:0000256" key="6">
    <source>
        <dbReference type="PROSITE-ProRule" id="PRU10141"/>
    </source>
</evidence>
<evidence type="ECO:0000256" key="3">
    <source>
        <dbReference type="ARBA" id="ARBA00022741"/>
    </source>
</evidence>
<dbReference type="PROSITE" id="PS00108">
    <property type="entry name" value="PROTEIN_KINASE_ST"/>
    <property type="match status" value="1"/>
</dbReference>
<dbReference type="AlphaFoldDB" id="A0A8S1X5K7"/>